<organism evidence="3">
    <name type="scientific">marine metagenome</name>
    <dbReference type="NCBI Taxonomy" id="408172"/>
    <lineage>
        <taxon>unclassified sequences</taxon>
        <taxon>metagenomes</taxon>
        <taxon>ecological metagenomes</taxon>
    </lineage>
</organism>
<evidence type="ECO:0000256" key="2">
    <source>
        <dbReference type="ARBA" id="ARBA00023002"/>
    </source>
</evidence>
<comment type="similarity">
    <text evidence="1">Belongs to the short-chain dehydrogenases/reductases (SDR) family.</text>
</comment>
<evidence type="ECO:0008006" key="4">
    <source>
        <dbReference type="Google" id="ProtNLM"/>
    </source>
</evidence>
<dbReference type="Pfam" id="PF00106">
    <property type="entry name" value="adh_short"/>
    <property type="match status" value="1"/>
</dbReference>
<dbReference type="InterPro" id="IPR036291">
    <property type="entry name" value="NAD(P)-bd_dom_sf"/>
</dbReference>
<dbReference type="PRINTS" id="PR00081">
    <property type="entry name" value="GDHRDH"/>
</dbReference>
<proteinExistence type="inferred from homology"/>
<evidence type="ECO:0000256" key="1">
    <source>
        <dbReference type="ARBA" id="ARBA00006484"/>
    </source>
</evidence>
<protein>
    <recommendedName>
        <fullName evidence="4">SDR family NAD(P)-dependent oxidoreductase</fullName>
    </recommendedName>
</protein>
<keyword evidence="2" id="KW-0560">Oxidoreductase</keyword>
<dbReference type="Gene3D" id="3.40.50.720">
    <property type="entry name" value="NAD(P)-binding Rossmann-like Domain"/>
    <property type="match status" value="1"/>
</dbReference>
<dbReference type="InterPro" id="IPR002347">
    <property type="entry name" value="SDR_fam"/>
</dbReference>
<reference evidence="3" key="1">
    <citation type="submission" date="2018-05" db="EMBL/GenBank/DDBJ databases">
        <authorList>
            <person name="Lanie J.A."/>
            <person name="Ng W.-L."/>
            <person name="Kazmierczak K.M."/>
            <person name="Andrzejewski T.M."/>
            <person name="Davidsen T.M."/>
            <person name="Wayne K.J."/>
            <person name="Tettelin H."/>
            <person name="Glass J.I."/>
            <person name="Rusch D."/>
            <person name="Podicherti R."/>
            <person name="Tsui H.-C.T."/>
            <person name="Winkler M.E."/>
        </authorList>
    </citation>
    <scope>NUCLEOTIDE SEQUENCE</scope>
</reference>
<dbReference type="PANTHER" id="PTHR24321">
    <property type="entry name" value="DEHYDROGENASES, SHORT CHAIN"/>
    <property type="match status" value="1"/>
</dbReference>
<dbReference type="AlphaFoldDB" id="A0A382ZS29"/>
<sequence length="147" mass="15253">MTTTDRVAGKVAIITGGASGIGEGTAEVLAHEGAAVAVVDVNAEGGRDVARRINSHGGQAIFIKADVSKSAGVRRMVERTVKEFGRLDILLNNAITLNLATATKMDEADWDKTLAVGLKSVFLGAKYGIPAMRKTKDGGSIINTSSV</sequence>
<evidence type="ECO:0000313" key="3">
    <source>
        <dbReference type="EMBL" id="SVD98059.1"/>
    </source>
</evidence>
<name>A0A382ZS29_9ZZZZ</name>
<dbReference type="SUPFAM" id="SSF51735">
    <property type="entry name" value="NAD(P)-binding Rossmann-fold domains"/>
    <property type="match status" value="1"/>
</dbReference>
<feature type="non-terminal residue" evidence="3">
    <location>
        <position position="147"/>
    </location>
</feature>
<accession>A0A382ZS29</accession>
<dbReference type="PANTHER" id="PTHR24321:SF8">
    <property type="entry name" value="ESTRADIOL 17-BETA-DEHYDROGENASE 8-RELATED"/>
    <property type="match status" value="1"/>
</dbReference>
<dbReference type="EMBL" id="UINC01186037">
    <property type="protein sequence ID" value="SVD98059.1"/>
    <property type="molecule type" value="Genomic_DNA"/>
</dbReference>
<gene>
    <name evidence="3" type="ORF">METZ01_LOCUS450913</name>
</gene>
<dbReference type="GO" id="GO:0016491">
    <property type="term" value="F:oxidoreductase activity"/>
    <property type="evidence" value="ECO:0007669"/>
    <property type="project" value="UniProtKB-KW"/>
</dbReference>